<keyword evidence="1" id="KW-0472">Membrane</keyword>
<dbReference type="AlphaFoldDB" id="A0A3P9M2R4"/>
<accession>A0A3P9M2R4</accession>
<dbReference type="Ensembl" id="ENSORLT00020015740.1">
    <property type="protein sequence ID" value="ENSORLP00020027352.1"/>
    <property type="gene ID" value="ENSORLG00020010281.1"/>
</dbReference>
<reference evidence="2" key="3">
    <citation type="submission" date="2025-08" db="UniProtKB">
        <authorList>
            <consortium name="Ensembl"/>
        </authorList>
    </citation>
    <scope>IDENTIFICATION</scope>
    <source>
        <strain evidence="2">HNI</strain>
    </source>
</reference>
<reference key="1">
    <citation type="journal article" date="2007" name="Nature">
        <title>The medaka draft genome and insights into vertebrate genome evolution.</title>
        <authorList>
            <person name="Kasahara M."/>
            <person name="Naruse K."/>
            <person name="Sasaki S."/>
            <person name="Nakatani Y."/>
            <person name="Qu W."/>
            <person name="Ahsan B."/>
            <person name="Yamada T."/>
            <person name="Nagayasu Y."/>
            <person name="Doi K."/>
            <person name="Kasai Y."/>
            <person name="Jindo T."/>
            <person name="Kobayashi D."/>
            <person name="Shimada A."/>
            <person name="Toyoda A."/>
            <person name="Kuroki Y."/>
            <person name="Fujiyama A."/>
            <person name="Sasaki T."/>
            <person name="Shimizu A."/>
            <person name="Asakawa S."/>
            <person name="Shimizu N."/>
            <person name="Hashimoto S."/>
            <person name="Yang J."/>
            <person name="Lee Y."/>
            <person name="Matsushima K."/>
            <person name="Sugano S."/>
            <person name="Sakaizumi M."/>
            <person name="Narita T."/>
            <person name="Ohishi K."/>
            <person name="Haga S."/>
            <person name="Ohta F."/>
            <person name="Nomoto H."/>
            <person name="Nogata K."/>
            <person name="Morishita T."/>
            <person name="Endo T."/>
            <person name="Shin-I T."/>
            <person name="Takeda H."/>
            <person name="Morishita S."/>
            <person name="Kohara Y."/>
        </authorList>
    </citation>
    <scope>NUCLEOTIDE SEQUENCE [LARGE SCALE GENOMIC DNA]</scope>
    <source>
        <strain>Hd-rR</strain>
    </source>
</reference>
<dbReference type="Proteomes" id="UP000265180">
    <property type="component" value="Chromosome 17"/>
</dbReference>
<sequence>ELLCDSSRCHRPILLLQKSKVLLLGNSRLQLIKMSVSNQNVLFARSAGTLLIFVLCCIVDGALAADILLFDPPSPSLAFPSHEKRLQDVLF</sequence>
<organism evidence="2 3">
    <name type="scientific">Oryzias latipes</name>
    <name type="common">Japanese rice fish</name>
    <name type="synonym">Japanese killifish</name>
    <dbReference type="NCBI Taxonomy" id="8090"/>
    <lineage>
        <taxon>Eukaryota</taxon>
        <taxon>Metazoa</taxon>
        <taxon>Chordata</taxon>
        <taxon>Craniata</taxon>
        <taxon>Vertebrata</taxon>
        <taxon>Euteleostomi</taxon>
        <taxon>Actinopterygii</taxon>
        <taxon>Neopterygii</taxon>
        <taxon>Teleostei</taxon>
        <taxon>Neoteleostei</taxon>
        <taxon>Acanthomorphata</taxon>
        <taxon>Ovalentaria</taxon>
        <taxon>Atherinomorphae</taxon>
        <taxon>Beloniformes</taxon>
        <taxon>Adrianichthyidae</taxon>
        <taxon>Oryziinae</taxon>
        <taxon>Oryzias</taxon>
    </lineage>
</organism>
<evidence type="ECO:0000313" key="2">
    <source>
        <dbReference type="Ensembl" id="ENSORLP00020027352.1"/>
    </source>
</evidence>
<feature type="transmembrane region" description="Helical" evidence="1">
    <location>
        <begin position="42"/>
        <end position="70"/>
    </location>
</feature>
<evidence type="ECO:0000313" key="3">
    <source>
        <dbReference type="Proteomes" id="UP000265180"/>
    </source>
</evidence>
<name>A0A3P9M2R4_ORYLA</name>
<reference evidence="2" key="4">
    <citation type="submission" date="2025-09" db="UniProtKB">
        <authorList>
            <consortium name="Ensembl"/>
        </authorList>
    </citation>
    <scope>IDENTIFICATION</scope>
    <source>
        <strain evidence="2">HNI</strain>
    </source>
</reference>
<protein>
    <submittedName>
        <fullName evidence="2">Uncharacterized protein</fullName>
    </submittedName>
</protein>
<proteinExistence type="predicted"/>
<keyword evidence="1" id="KW-1133">Transmembrane helix</keyword>
<evidence type="ECO:0000256" key="1">
    <source>
        <dbReference type="SAM" id="Phobius"/>
    </source>
</evidence>
<keyword evidence="1" id="KW-0812">Transmembrane</keyword>
<reference evidence="2 3" key="2">
    <citation type="submission" date="2017-04" db="EMBL/GenBank/DDBJ databases">
        <title>CpG methylation of centromeres and impact of large insertions on vertebrate speciation.</title>
        <authorList>
            <person name="Ichikawa K."/>
            <person name="Yoshimura J."/>
            <person name="Morishita S."/>
        </authorList>
    </citation>
    <scope>NUCLEOTIDE SEQUENCE</scope>
    <source>
        <strain evidence="2 3">HNI</strain>
    </source>
</reference>